<feature type="region of interest" description="Disordered" evidence="1">
    <location>
        <begin position="1"/>
        <end position="23"/>
    </location>
</feature>
<dbReference type="AlphaFoldDB" id="A0A5C3NH16"/>
<feature type="compositionally biased region" description="Acidic residues" evidence="1">
    <location>
        <begin position="248"/>
        <end position="259"/>
    </location>
</feature>
<reference evidence="2 3" key="1">
    <citation type="journal article" date="2019" name="Nat. Ecol. Evol.">
        <title>Megaphylogeny resolves global patterns of mushroom evolution.</title>
        <authorList>
            <person name="Varga T."/>
            <person name="Krizsan K."/>
            <person name="Foldi C."/>
            <person name="Dima B."/>
            <person name="Sanchez-Garcia M."/>
            <person name="Sanchez-Ramirez S."/>
            <person name="Szollosi G.J."/>
            <person name="Szarkandi J.G."/>
            <person name="Papp V."/>
            <person name="Albert L."/>
            <person name="Andreopoulos W."/>
            <person name="Angelini C."/>
            <person name="Antonin V."/>
            <person name="Barry K.W."/>
            <person name="Bougher N.L."/>
            <person name="Buchanan P."/>
            <person name="Buyck B."/>
            <person name="Bense V."/>
            <person name="Catcheside P."/>
            <person name="Chovatia M."/>
            <person name="Cooper J."/>
            <person name="Damon W."/>
            <person name="Desjardin D."/>
            <person name="Finy P."/>
            <person name="Geml J."/>
            <person name="Haridas S."/>
            <person name="Hughes K."/>
            <person name="Justo A."/>
            <person name="Karasinski D."/>
            <person name="Kautmanova I."/>
            <person name="Kiss B."/>
            <person name="Kocsube S."/>
            <person name="Kotiranta H."/>
            <person name="LaButti K.M."/>
            <person name="Lechner B.E."/>
            <person name="Liimatainen K."/>
            <person name="Lipzen A."/>
            <person name="Lukacs Z."/>
            <person name="Mihaltcheva S."/>
            <person name="Morgado L.N."/>
            <person name="Niskanen T."/>
            <person name="Noordeloos M.E."/>
            <person name="Ohm R.A."/>
            <person name="Ortiz-Santana B."/>
            <person name="Ovrebo C."/>
            <person name="Racz N."/>
            <person name="Riley R."/>
            <person name="Savchenko A."/>
            <person name="Shiryaev A."/>
            <person name="Soop K."/>
            <person name="Spirin V."/>
            <person name="Szebenyi C."/>
            <person name="Tomsovsky M."/>
            <person name="Tulloss R.E."/>
            <person name="Uehling J."/>
            <person name="Grigoriev I.V."/>
            <person name="Vagvolgyi C."/>
            <person name="Papp T."/>
            <person name="Martin F.M."/>
            <person name="Miettinen O."/>
            <person name="Hibbett D.S."/>
            <person name="Nagy L.G."/>
        </authorList>
    </citation>
    <scope>NUCLEOTIDE SEQUENCE [LARGE SCALE GENOMIC DNA]</scope>
    <source>
        <strain evidence="2 3">OMC1185</strain>
    </source>
</reference>
<accession>A0A5C3NH16</accession>
<evidence type="ECO:0000256" key="1">
    <source>
        <dbReference type="SAM" id="MobiDB-lite"/>
    </source>
</evidence>
<evidence type="ECO:0000313" key="3">
    <source>
        <dbReference type="Proteomes" id="UP000305948"/>
    </source>
</evidence>
<organism evidence="2 3">
    <name type="scientific">Heliocybe sulcata</name>
    <dbReference type="NCBI Taxonomy" id="5364"/>
    <lineage>
        <taxon>Eukaryota</taxon>
        <taxon>Fungi</taxon>
        <taxon>Dikarya</taxon>
        <taxon>Basidiomycota</taxon>
        <taxon>Agaricomycotina</taxon>
        <taxon>Agaricomycetes</taxon>
        <taxon>Gloeophyllales</taxon>
        <taxon>Gloeophyllaceae</taxon>
        <taxon>Heliocybe</taxon>
    </lineage>
</organism>
<keyword evidence="3" id="KW-1185">Reference proteome</keyword>
<protein>
    <submittedName>
        <fullName evidence="2">Uncharacterized protein</fullName>
    </submittedName>
</protein>
<evidence type="ECO:0000313" key="2">
    <source>
        <dbReference type="EMBL" id="TFK55348.1"/>
    </source>
</evidence>
<dbReference type="Proteomes" id="UP000305948">
    <property type="component" value="Unassembled WGS sequence"/>
</dbReference>
<feature type="region of interest" description="Disordered" evidence="1">
    <location>
        <begin position="226"/>
        <end position="259"/>
    </location>
</feature>
<gene>
    <name evidence="2" type="ORF">OE88DRAFT_1642524</name>
</gene>
<dbReference type="EMBL" id="ML213505">
    <property type="protein sequence ID" value="TFK55348.1"/>
    <property type="molecule type" value="Genomic_DNA"/>
</dbReference>
<proteinExistence type="predicted"/>
<name>A0A5C3NH16_9AGAM</name>
<sequence>MTIGSHKGTPASTQLQEAKDPRVLPPPKVKRVQFKGVQEVVFYNAEEYDNVVDLYEREVHHYTGSDAMEWRKHDQTYAGEIIGMVTIAWGFQGFQSMPIAISISISKGFLHGLVLLLGHSTLMVLWDETDSFEPALKHLDVEVHFNETNVIQTYHLQQMCGPNAICDYKDCSAVGNQDVFYVNEVYDSDGNLIVGCKHIYNAEDSIYKKVYEYNNKGKLVNECTDDSSNYDCGDSNDNEDGSSGGDGDWADYEWDMNDE</sequence>